<evidence type="ECO:0000256" key="4">
    <source>
        <dbReference type="ARBA" id="ARBA00022603"/>
    </source>
</evidence>
<comment type="similarity">
    <text evidence="8">Belongs to the methyltransferase superfamily. RlmI family.</text>
</comment>
<protein>
    <submittedName>
        <fullName evidence="10">Class I SAM-dependent methyltransferase</fullName>
        <ecNumber evidence="10">2.1.1.-</ecNumber>
    </submittedName>
</protein>
<evidence type="ECO:0000259" key="9">
    <source>
        <dbReference type="SMART" id="SM00359"/>
    </source>
</evidence>
<dbReference type="Pfam" id="PF10672">
    <property type="entry name" value="Methyltrans_SAM"/>
    <property type="match status" value="1"/>
</dbReference>
<evidence type="ECO:0000256" key="3">
    <source>
        <dbReference type="ARBA" id="ARBA00022552"/>
    </source>
</evidence>
<comment type="subcellular location">
    <subcellularLocation>
        <location evidence="1">Cytoplasm</location>
    </subcellularLocation>
</comment>
<evidence type="ECO:0000256" key="5">
    <source>
        <dbReference type="ARBA" id="ARBA00022679"/>
    </source>
</evidence>
<dbReference type="EMBL" id="JAPFRD010000010">
    <property type="protein sequence ID" value="MCW8108735.1"/>
    <property type="molecule type" value="Genomic_DNA"/>
</dbReference>
<keyword evidence="4 10" id="KW-0489">Methyltransferase</keyword>
<dbReference type="InterPro" id="IPR029063">
    <property type="entry name" value="SAM-dependent_MTases_sf"/>
</dbReference>
<dbReference type="PANTHER" id="PTHR42873:SF1">
    <property type="entry name" value="S-ADENOSYLMETHIONINE-DEPENDENT METHYLTRANSFERASE DOMAIN-CONTAINING PROTEIN"/>
    <property type="match status" value="1"/>
</dbReference>
<comment type="caution">
    <text evidence="10">The sequence shown here is derived from an EMBL/GenBank/DDBJ whole genome shotgun (WGS) entry which is preliminary data.</text>
</comment>
<evidence type="ECO:0000256" key="7">
    <source>
        <dbReference type="ARBA" id="ARBA00022884"/>
    </source>
</evidence>
<dbReference type="InterPro" id="IPR002478">
    <property type="entry name" value="PUA"/>
</dbReference>
<sequence>MSATAILAPQREKSLLRRHPWVFASAIEKIQGRCNRGDTIDVVDSTGKWLGRGAYSPDSQIRIRMWTFEKDESIDNVFFVRRIEQALRLRQRLFDPNITNAYRLIASESDGLPGVTIDIYANIAVLQLLSAGADKHRDKLVWALQKLLPGTKLYERSDVDVRLKEGLEPLVQPLSEDVPESVDIIENGISIRVDVATGHKTGFYLDQRDSRLAAMRYANNATVLNCFSYTGTFACYALKGGAKHVTNVDVSQPALVRASEHLVLNHLDESKCTMVNDDVFNVLRNYHRDQQQFDMVILDPPKFVDSKASLNRAARGYKDINMYGIHAVKPGGLLLTFSCSGLMSADLFQKIVADAALDAGKNIKIIERLAQATDHPVLGAFPEGYYLKGLVCEVTD</sequence>
<dbReference type="InterPro" id="IPR036974">
    <property type="entry name" value="PUA_sf"/>
</dbReference>
<dbReference type="CDD" id="cd02440">
    <property type="entry name" value="AdoMet_MTases"/>
    <property type="match status" value="1"/>
</dbReference>
<evidence type="ECO:0000256" key="6">
    <source>
        <dbReference type="ARBA" id="ARBA00022691"/>
    </source>
</evidence>
<dbReference type="PROSITE" id="PS50890">
    <property type="entry name" value="PUA"/>
    <property type="match status" value="1"/>
</dbReference>
<dbReference type="EC" id="2.1.1.-" evidence="10"/>
<evidence type="ECO:0000313" key="10">
    <source>
        <dbReference type="EMBL" id="MCW8108735.1"/>
    </source>
</evidence>
<keyword evidence="6" id="KW-0949">S-adenosyl-L-methionine</keyword>
<dbReference type="RefSeq" id="WP_265617479.1">
    <property type="nucleotide sequence ID" value="NZ_JAPFRD010000010.1"/>
</dbReference>
<keyword evidence="11" id="KW-1185">Reference proteome</keyword>
<keyword evidence="7" id="KW-0694">RNA-binding</keyword>
<keyword evidence="5 10" id="KW-0808">Transferase</keyword>
<name>A0ABT3P852_9ALTE</name>
<dbReference type="Pfam" id="PF17785">
    <property type="entry name" value="PUA_3"/>
    <property type="match status" value="1"/>
</dbReference>
<keyword evidence="2" id="KW-0963">Cytoplasm</keyword>
<accession>A0ABT3P852</accession>
<dbReference type="Proteomes" id="UP001142810">
    <property type="component" value="Unassembled WGS sequence"/>
</dbReference>
<proteinExistence type="inferred from homology"/>
<dbReference type="GO" id="GO:0032259">
    <property type="term" value="P:methylation"/>
    <property type="evidence" value="ECO:0007669"/>
    <property type="project" value="UniProtKB-KW"/>
</dbReference>
<reference evidence="10" key="1">
    <citation type="submission" date="2022-11" db="EMBL/GenBank/DDBJ databases">
        <title>Alteromonas sp. nov., isolated from sea water of the Qingdao.</title>
        <authorList>
            <person name="Wang Q."/>
        </authorList>
    </citation>
    <scope>NUCLEOTIDE SEQUENCE</scope>
    <source>
        <strain evidence="10">ASW11-7</strain>
    </source>
</reference>
<dbReference type="InterPro" id="IPR041532">
    <property type="entry name" value="RlmI-like_PUA"/>
</dbReference>
<dbReference type="GO" id="GO:0008168">
    <property type="term" value="F:methyltransferase activity"/>
    <property type="evidence" value="ECO:0007669"/>
    <property type="project" value="UniProtKB-KW"/>
</dbReference>
<evidence type="ECO:0000256" key="2">
    <source>
        <dbReference type="ARBA" id="ARBA00022490"/>
    </source>
</evidence>
<evidence type="ECO:0000256" key="1">
    <source>
        <dbReference type="ARBA" id="ARBA00004496"/>
    </source>
</evidence>
<evidence type="ECO:0000256" key="8">
    <source>
        <dbReference type="ARBA" id="ARBA00038091"/>
    </source>
</evidence>
<dbReference type="PANTHER" id="PTHR42873">
    <property type="entry name" value="RIBOSOMAL RNA LARGE SUBUNIT METHYLTRANSFERASE"/>
    <property type="match status" value="1"/>
</dbReference>
<dbReference type="SUPFAM" id="SSF53335">
    <property type="entry name" value="S-adenosyl-L-methionine-dependent methyltransferases"/>
    <property type="match status" value="1"/>
</dbReference>
<dbReference type="CDD" id="cd11572">
    <property type="entry name" value="RlmI_M_like"/>
    <property type="match status" value="1"/>
</dbReference>
<dbReference type="Gene3D" id="3.40.50.150">
    <property type="entry name" value="Vaccinia Virus protein VP39"/>
    <property type="match status" value="1"/>
</dbReference>
<dbReference type="Gene3D" id="3.30.750.80">
    <property type="entry name" value="RNA methyltransferase domain (HRMD) like"/>
    <property type="match status" value="1"/>
</dbReference>
<dbReference type="InterPro" id="IPR015947">
    <property type="entry name" value="PUA-like_sf"/>
</dbReference>
<feature type="domain" description="PUA" evidence="9">
    <location>
        <begin position="3"/>
        <end position="88"/>
    </location>
</feature>
<dbReference type="CDD" id="cd21153">
    <property type="entry name" value="PUA_RlmI"/>
    <property type="match status" value="1"/>
</dbReference>
<dbReference type="Gene3D" id="2.30.130.10">
    <property type="entry name" value="PUA domain"/>
    <property type="match status" value="1"/>
</dbReference>
<dbReference type="SUPFAM" id="SSF88697">
    <property type="entry name" value="PUA domain-like"/>
    <property type="match status" value="1"/>
</dbReference>
<dbReference type="InterPro" id="IPR019614">
    <property type="entry name" value="SAM-dep_methyl-trfase"/>
</dbReference>
<organism evidence="10 11">
    <name type="scientific">Alteromonas aquimaris</name>
    <dbReference type="NCBI Taxonomy" id="2998417"/>
    <lineage>
        <taxon>Bacteria</taxon>
        <taxon>Pseudomonadati</taxon>
        <taxon>Pseudomonadota</taxon>
        <taxon>Gammaproteobacteria</taxon>
        <taxon>Alteromonadales</taxon>
        <taxon>Alteromonadaceae</taxon>
        <taxon>Alteromonas/Salinimonas group</taxon>
        <taxon>Alteromonas</taxon>
    </lineage>
</organism>
<evidence type="ECO:0000313" key="11">
    <source>
        <dbReference type="Proteomes" id="UP001142810"/>
    </source>
</evidence>
<dbReference type="SMART" id="SM00359">
    <property type="entry name" value="PUA"/>
    <property type="match status" value="1"/>
</dbReference>
<gene>
    <name evidence="10" type="ORF">OPS25_09540</name>
</gene>
<keyword evidence="3" id="KW-0698">rRNA processing</keyword>